<dbReference type="OrthoDB" id="9790614at2"/>
<name>A0A139SL18_9BACT</name>
<dbReference type="GO" id="GO:0015419">
    <property type="term" value="F:ABC-type sulfate transporter activity"/>
    <property type="evidence" value="ECO:0007669"/>
    <property type="project" value="InterPro"/>
</dbReference>
<keyword evidence="3" id="KW-0547">Nucleotide-binding</keyword>
<dbReference type="InterPro" id="IPR008995">
    <property type="entry name" value="Mo/tungstate-bd_C_term_dom"/>
</dbReference>
<dbReference type="InterPro" id="IPR050093">
    <property type="entry name" value="ABC_SmlMolc_Importer"/>
</dbReference>
<evidence type="ECO:0000256" key="4">
    <source>
        <dbReference type="ARBA" id="ARBA00022840"/>
    </source>
</evidence>
<dbReference type="Pfam" id="PF12857">
    <property type="entry name" value="TOBE_3"/>
    <property type="match status" value="1"/>
</dbReference>
<dbReference type="FunFam" id="3.40.50.300:FF:000425">
    <property type="entry name" value="Probable ABC transporter, ATP-binding subunit"/>
    <property type="match status" value="1"/>
</dbReference>
<dbReference type="RefSeq" id="WP_068712300.1">
    <property type="nucleotide sequence ID" value="NZ_LSZP01000044.1"/>
</dbReference>
<dbReference type="Gene3D" id="3.40.50.300">
    <property type="entry name" value="P-loop containing nucleotide triphosphate hydrolases"/>
    <property type="match status" value="1"/>
</dbReference>
<dbReference type="GO" id="GO:0005524">
    <property type="term" value="F:ATP binding"/>
    <property type="evidence" value="ECO:0007669"/>
    <property type="project" value="UniProtKB-KW"/>
</dbReference>
<dbReference type="PROSITE" id="PS00211">
    <property type="entry name" value="ABC_TRANSPORTER_1"/>
    <property type="match status" value="1"/>
</dbReference>
<keyword evidence="5" id="KW-1278">Translocase</keyword>
<dbReference type="InterPro" id="IPR017871">
    <property type="entry name" value="ABC_transporter-like_CS"/>
</dbReference>
<organism evidence="9 10">
    <name type="scientific">Cephaloticoccus capnophilus</name>
    <dbReference type="NCBI Taxonomy" id="1548208"/>
    <lineage>
        <taxon>Bacteria</taxon>
        <taxon>Pseudomonadati</taxon>
        <taxon>Verrucomicrobiota</taxon>
        <taxon>Opitutia</taxon>
        <taxon>Opitutales</taxon>
        <taxon>Opitutaceae</taxon>
        <taxon>Cephaloticoccus</taxon>
    </lineage>
</organism>
<dbReference type="GO" id="GO:0043190">
    <property type="term" value="C:ATP-binding cassette (ABC) transporter complex"/>
    <property type="evidence" value="ECO:0007669"/>
    <property type="project" value="InterPro"/>
</dbReference>
<dbReference type="SMART" id="SM00382">
    <property type="entry name" value="AAA"/>
    <property type="match status" value="1"/>
</dbReference>
<dbReference type="STRING" id="1548208.AXK12_06100"/>
<keyword evidence="2" id="KW-1003">Cell membrane</keyword>
<keyword evidence="10" id="KW-1185">Reference proteome</keyword>
<dbReference type="CDD" id="cd03296">
    <property type="entry name" value="ABC_CysA_sulfate_importer"/>
    <property type="match status" value="1"/>
</dbReference>
<dbReference type="SUPFAM" id="SSF50331">
    <property type="entry name" value="MOP-like"/>
    <property type="match status" value="1"/>
</dbReference>
<comment type="caution">
    <text evidence="9">The sequence shown here is derived from an EMBL/GenBank/DDBJ whole genome shotgun (WGS) entry which is preliminary data.</text>
</comment>
<evidence type="ECO:0000313" key="9">
    <source>
        <dbReference type="EMBL" id="KXU35268.1"/>
    </source>
</evidence>
<dbReference type="InterPro" id="IPR027417">
    <property type="entry name" value="P-loop_NTPase"/>
</dbReference>
<evidence type="ECO:0000256" key="3">
    <source>
        <dbReference type="ARBA" id="ARBA00022741"/>
    </source>
</evidence>
<protein>
    <submittedName>
        <fullName evidence="9">Sulfate ABC transporter</fullName>
    </submittedName>
</protein>
<evidence type="ECO:0000256" key="6">
    <source>
        <dbReference type="ARBA" id="ARBA00023032"/>
    </source>
</evidence>
<evidence type="ECO:0000256" key="7">
    <source>
        <dbReference type="ARBA" id="ARBA00023136"/>
    </source>
</evidence>
<dbReference type="InterPro" id="IPR003593">
    <property type="entry name" value="AAA+_ATPase"/>
</dbReference>
<keyword evidence="6" id="KW-0764">Sulfate transport</keyword>
<keyword evidence="4" id="KW-0067">ATP-binding</keyword>
<dbReference type="SUPFAM" id="SSF52540">
    <property type="entry name" value="P-loop containing nucleoside triphosphate hydrolases"/>
    <property type="match status" value="1"/>
</dbReference>
<evidence type="ECO:0000256" key="1">
    <source>
        <dbReference type="ARBA" id="ARBA00022448"/>
    </source>
</evidence>
<dbReference type="PANTHER" id="PTHR42781">
    <property type="entry name" value="SPERMIDINE/PUTRESCINE IMPORT ATP-BINDING PROTEIN POTA"/>
    <property type="match status" value="1"/>
</dbReference>
<dbReference type="NCBIfam" id="TIGR00968">
    <property type="entry name" value="3a0106s01"/>
    <property type="match status" value="1"/>
</dbReference>
<evidence type="ECO:0000313" key="10">
    <source>
        <dbReference type="Proteomes" id="UP000071392"/>
    </source>
</evidence>
<dbReference type="PROSITE" id="PS50893">
    <property type="entry name" value="ABC_TRANSPORTER_2"/>
    <property type="match status" value="1"/>
</dbReference>
<sequence>MSIEVSHLRKTFGAYTALDDVSLSVKPGQLTALLGPSGSGKTTLLRIIAGLEFADAGSGAVRLDGEDVSALGPGQRGIGFVFQHYALFRHLTVFENIAFGLTVRRKRERPSRAEIAERVNRLLGLVQLDGLGQRLPTQLSGGQRQRVALARALAIEPKVLLLDEPFGALDAKVRKELRRWLRQFHEEVNLTTLFVTHDQEEALEIADEVVVMNNARIEQVGPPQAVYDHPASPFVIEFLGNVNQLTAGTAKPSARAAADAAKQAVEGKVTSDGDLLYVRPHDVDIRREPKSTHAIPVKVLHVFAAGNTGRVALRRLDTGEAFDAELSRVRLAELGLHQGDSAWVVFRHVRLFPKGQFYETDVAED</sequence>
<keyword evidence="1" id="KW-0813">Transport</keyword>
<dbReference type="InterPro" id="IPR024765">
    <property type="entry name" value="TOBE-like"/>
</dbReference>
<dbReference type="Pfam" id="PF00005">
    <property type="entry name" value="ABC_tran"/>
    <property type="match status" value="1"/>
</dbReference>
<dbReference type="EMBL" id="LSZP01000044">
    <property type="protein sequence ID" value="KXU35268.1"/>
    <property type="molecule type" value="Genomic_DNA"/>
</dbReference>
<feature type="domain" description="ABC transporter" evidence="8">
    <location>
        <begin position="3"/>
        <end position="239"/>
    </location>
</feature>
<dbReference type="Proteomes" id="UP000071392">
    <property type="component" value="Unassembled WGS sequence"/>
</dbReference>
<dbReference type="GO" id="GO:0015697">
    <property type="term" value="P:quaternary ammonium group transport"/>
    <property type="evidence" value="ECO:0007669"/>
    <property type="project" value="UniProtKB-ARBA"/>
</dbReference>
<evidence type="ECO:0000256" key="5">
    <source>
        <dbReference type="ARBA" id="ARBA00022967"/>
    </source>
</evidence>
<dbReference type="GO" id="GO:0016887">
    <property type="term" value="F:ATP hydrolysis activity"/>
    <property type="evidence" value="ECO:0007669"/>
    <property type="project" value="InterPro"/>
</dbReference>
<proteinExistence type="predicted"/>
<dbReference type="InterPro" id="IPR003439">
    <property type="entry name" value="ABC_transporter-like_ATP-bd"/>
</dbReference>
<reference evidence="9 10" key="1">
    <citation type="submission" date="2016-02" db="EMBL/GenBank/DDBJ databases">
        <authorList>
            <person name="Wen L."/>
            <person name="He K."/>
            <person name="Yang H."/>
        </authorList>
    </citation>
    <scope>NUCLEOTIDE SEQUENCE [LARGE SCALE GENOMIC DNA]</scope>
    <source>
        <strain evidence="9 10">CV41</strain>
    </source>
</reference>
<dbReference type="AlphaFoldDB" id="A0A139SL18"/>
<dbReference type="PANTHER" id="PTHR42781:SF4">
    <property type="entry name" value="SPERMIDINE_PUTRESCINE IMPORT ATP-BINDING PROTEIN POTA"/>
    <property type="match status" value="1"/>
</dbReference>
<accession>A0A139SL18</accession>
<evidence type="ECO:0000256" key="2">
    <source>
        <dbReference type="ARBA" id="ARBA00022475"/>
    </source>
</evidence>
<gene>
    <name evidence="9" type="ORF">AXK12_06100</name>
</gene>
<keyword evidence="7" id="KW-0472">Membrane</keyword>
<evidence type="ECO:0000259" key="8">
    <source>
        <dbReference type="PROSITE" id="PS50893"/>
    </source>
</evidence>
<dbReference type="InterPro" id="IPR005666">
    <property type="entry name" value="Sulph_transpt1"/>
</dbReference>